<feature type="transmembrane region" description="Helical" evidence="1">
    <location>
        <begin position="42"/>
        <end position="63"/>
    </location>
</feature>
<dbReference type="EMBL" id="SPQZ01000001">
    <property type="protein sequence ID" value="TFW00025.1"/>
    <property type="molecule type" value="Genomic_DNA"/>
</dbReference>
<gene>
    <name evidence="2" type="ORF">E4M00_02180</name>
</gene>
<keyword evidence="1" id="KW-0812">Transmembrane</keyword>
<dbReference type="AlphaFoldDB" id="A0A4Y9R5Y7"/>
<comment type="caution">
    <text evidence="2">The sequence shown here is derived from an EMBL/GenBank/DDBJ whole genome shotgun (WGS) entry which is preliminary data.</text>
</comment>
<sequence length="171" mass="18183">MTSLRTRRSAQVWLARYLVPEILGTAAALLAAWSVYEATRSLAVSAVAGTLAETIGYYAVIVARTVRGHAATNGPVATTWLSIRSLGAEFGPAEIVDTLLVRPALLWAIPATMGATPLAWLVGKLASDVVFYVITITSFELGKRVILPHPKENHDPRIPVDVAGSVGPAVR</sequence>
<keyword evidence="1" id="KW-1133">Transmembrane helix</keyword>
<organism evidence="2 3">
    <name type="scientific">Orlajensenia leifsoniae</name>
    <dbReference type="NCBI Taxonomy" id="2561933"/>
    <lineage>
        <taxon>Bacteria</taxon>
        <taxon>Bacillati</taxon>
        <taxon>Actinomycetota</taxon>
        <taxon>Actinomycetes</taxon>
        <taxon>Micrococcales</taxon>
        <taxon>Microbacteriaceae</taxon>
        <taxon>Orlajensenia</taxon>
    </lineage>
</organism>
<evidence type="ECO:0000313" key="2">
    <source>
        <dbReference type="EMBL" id="TFW00025.1"/>
    </source>
</evidence>
<protein>
    <submittedName>
        <fullName evidence="2">Uncharacterized protein</fullName>
    </submittedName>
</protein>
<reference evidence="2 3" key="1">
    <citation type="journal article" date="2018" name="J. Microbiol.">
        <title>Leifsonia flava sp. nov., a novel actinobacterium isolated from the rhizosphere of Aquilegia viridiflora.</title>
        <authorList>
            <person name="Cai Y."/>
            <person name="Tao W.Z."/>
            <person name="Ma Y.J."/>
            <person name="Cheng J."/>
            <person name="Zhang M.Y."/>
            <person name="Zhang Y.X."/>
        </authorList>
    </citation>
    <scope>NUCLEOTIDE SEQUENCE [LARGE SCALE GENOMIC DNA]</scope>
    <source>
        <strain evidence="2 3">SYP-B2174</strain>
    </source>
</reference>
<accession>A0A4Y9R5Y7</accession>
<dbReference type="RefSeq" id="WP_135118903.1">
    <property type="nucleotide sequence ID" value="NZ_SPQZ01000001.1"/>
</dbReference>
<dbReference type="Proteomes" id="UP000298127">
    <property type="component" value="Unassembled WGS sequence"/>
</dbReference>
<proteinExistence type="predicted"/>
<keyword evidence="3" id="KW-1185">Reference proteome</keyword>
<evidence type="ECO:0000313" key="3">
    <source>
        <dbReference type="Proteomes" id="UP000298127"/>
    </source>
</evidence>
<keyword evidence="1" id="KW-0472">Membrane</keyword>
<feature type="transmembrane region" description="Helical" evidence="1">
    <location>
        <begin position="12"/>
        <end position="36"/>
    </location>
</feature>
<evidence type="ECO:0000256" key="1">
    <source>
        <dbReference type="SAM" id="Phobius"/>
    </source>
</evidence>
<name>A0A4Y9R5Y7_9MICO</name>